<evidence type="ECO:0000259" key="6">
    <source>
        <dbReference type="PROSITE" id="PS50089"/>
    </source>
</evidence>
<protein>
    <submittedName>
        <fullName evidence="7">RNF6 ligase</fullName>
    </submittedName>
</protein>
<reference evidence="7 8" key="1">
    <citation type="journal article" date="2021" name="Cell">
        <title>Tracing the genetic footprints of vertebrate landing in non-teleost ray-finned fishes.</title>
        <authorList>
            <person name="Bi X."/>
            <person name="Wang K."/>
            <person name="Yang L."/>
            <person name="Pan H."/>
            <person name="Jiang H."/>
            <person name="Wei Q."/>
            <person name="Fang M."/>
            <person name="Yu H."/>
            <person name="Zhu C."/>
            <person name="Cai Y."/>
            <person name="He Y."/>
            <person name="Gan X."/>
            <person name="Zeng H."/>
            <person name="Yu D."/>
            <person name="Zhu Y."/>
            <person name="Jiang H."/>
            <person name="Qiu Q."/>
            <person name="Yang H."/>
            <person name="Zhang Y.E."/>
            <person name="Wang W."/>
            <person name="Zhu M."/>
            <person name="He S."/>
            <person name="Zhang G."/>
        </authorList>
    </citation>
    <scope>NUCLEOTIDE SEQUENCE [LARGE SCALE GENOMIC DNA]</scope>
    <source>
        <strain evidence="7">Bchr_013</strain>
    </source>
</reference>
<keyword evidence="8" id="KW-1185">Reference proteome</keyword>
<evidence type="ECO:0000256" key="1">
    <source>
        <dbReference type="ARBA" id="ARBA00022723"/>
    </source>
</evidence>
<feature type="non-terminal residue" evidence="7">
    <location>
        <position position="1"/>
    </location>
</feature>
<dbReference type="GO" id="GO:0008270">
    <property type="term" value="F:zinc ion binding"/>
    <property type="evidence" value="ECO:0007669"/>
    <property type="project" value="UniProtKB-KW"/>
</dbReference>
<dbReference type="Pfam" id="PF13639">
    <property type="entry name" value="zf-RING_2"/>
    <property type="match status" value="1"/>
</dbReference>
<keyword evidence="1" id="KW-0479">Metal-binding</keyword>
<dbReference type="InterPro" id="IPR013083">
    <property type="entry name" value="Znf_RING/FYVE/PHD"/>
</dbReference>
<dbReference type="PROSITE" id="PS50089">
    <property type="entry name" value="ZF_RING_2"/>
    <property type="match status" value="1"/>
</dbReference>
<evidence type="ECO:0000313" key="7">
    <source>
        <dbReference type="EMBL" id="KAG2461358.1"/>
    </source>
</evidence>
<proteinExistence type="predicted"/>
<feature type="region of interest" description="Disordered" evidence="5">
    <location>
        <begin position="42"/>
        <end position="66"/>
    </location>
</feature>
<keyword evidence="3" id="KW-0862">Zinc</keyword>
<keyword evidence="7" id="KW-0436">Ligase</keyword>
<evidence type="ECO:0000256" key="2">
    <source>
        <dbReference type="ARBA" id="ARBA00022771"/>
    </source>
</evidence>
<feature type="domain" description="RING-type" evidence="6">
    <location>
        <begin position="210"/>
        <end position="251"/>
    </location>
</feature>
<evidence type="ECO:0000256" key="5">
    <source>
        <dbReference type="SAM" id="MobiDB-lite"/>
    </source>
</evidence>
<evidence type="ECO:0000256" key="3">
    <source>
        <dbReference type="ARBA" id="ARBA00022833"/>
    </source>
</evidence>
<dbReference type="GO" id="GO:0016874">
    <property type="term" value="F:ligase activity"/>
    <property type="evidence" value="ECO:0007669"/>
    <property type="project" value="UniProtKB-KW"/>
</dbReference>
<comment type="caution">
    <text evidence="7">The sequence shown here is derived from an EMBL/GenBank/DDBJ whole genome shotgun (WGS) entry which is preliminary data.</text>
</comment>
<dbReference type="InterPro" id="IPR051834">
    <property type="entry name" value="RING_finger_E3_ligase"/>
</dbReference>
<dbReference type="Proteomes" id="UP000886611">
    <property type="component" value="Unassembled WGS sequence"/>
</dbReference>
<keyword evidence="2 4" id="KW-0863">Zinc-finger</keyword>
<accession>A0A8X7X2Q1</accession>
<feature type="non-terminal residue" evidence="7">
    <location>
        <position position="259"/>
    </location>
</feature>
<evidence type="ECO:0000313" key="8">
    <source>
        <dbReference type="Proteomes" id="UP000886611"/>
    </source>
</evidence>
<dbReference type="SUPFAM" id="SSF57850">
    <property type="entry name" value="RING/U-box"/>
    <property type="match status" value="1"/>
</dbReference>
<dbReference type="InterPro" id="IPR001841">
    <property type="entry name" value="Znf_RING"/>
</dbReference>
<organism evidence="7 8">
    <name type="scientific">Polypterus senegalus</name>
    <name type="common">Senegal bichir</name>
    <dbReference type="NCBI Taxonomy" id="55291"/>
    <lineage>
        <taxon>Eukaryota</taxon>
        <taxon>Metazoa</taxon>
        <taxon>Chordata</taxon>
        <taxon>Craniata</taxon>
        <taxon>Vertebrata</taxon>
        <taxon>Euteleostomi</taxon>
        <taxon>Actinopterygii</taxon>
        <taxon>Polypteriformes</taxon>
        <taxon>Polypteridae</taxon>
        <taxon>Polypterus</taxon>
    </lineage>
</organism>
<name>A0A8X7X2Q1_POLSE</name>
<dbReference type="PANTHER" id="PTHR45931:SF3">
    <property type="entry name" value="RING ZINC FINGER-CONTAINING PROTEIN"/>
    <property type="match status" value="1"/>
</dbReference>
<dbReference type="AlphaFoldDB" id="A0A8X7X2Q1"/>
<feature type="compositionally biased region" description="Polar residues" evidence="5">
    <location>
        <begin position="47"/>
        <end position="62"/>
    </location>
</feature>
<dbReference type="Gene3D" id="3.30.40.10">
    <property type="entry name" value="Zinc/RING finger domain, C3HC4 (zinc finger)"/>
    <property type="match status" value="1"/>
</dbReference>
<gene>
    <name evidence="7" type="primary">Rnf6</name>
    <name evidence="7" type="ORF">GTO96_0008196</name>
</gene>
<evidence type="ECO:0000256" key="4">
    <source>
        <dbReference type="PROSITE-ProRule" id="PRU00175"/>
    </source>
</evidence>
<dbReference type="GO" id="GO:0061630">
    <property type="term" value="F:ubiquitin protein ligase activity"/>
    <property type="evidence" value="ECO:0007669"/>
    <property type="project" value="TreeGrafter"/>
</dbReference>
<dbReference type="GO" id="GO:0005634">
    <property type="term" value="C:nucleus"/>
    <property type="evidence" value="ECO:0007669"/>
    <property type="project" value="TreeGrafter"/>
</dbReference>
<sequence length="259" mass="29351">METEQETALPHGQVGIGLSDPLIPVTVHQSHGILNLGEEMHNETTHSAESPAAQGSNRSQTPRVHPEHLKDGFHTLSLFRTQGWWIYARRVHIPLHEESDAEIRKAKFRSYNTLHDLMSTRILPSPPMESESISGFQELEMEGLPRPVSEELRNAASASTTEIQEIAPSASPRQAPIRFIEVSGYTIIPRYQIDSLPTRSFEDSDVGNSCCICIKHYIKGDQLCKLPCYHEFHPDCISRWLKEKHNCPVCRRPLLALFR</sequence>
<dbReference type="EMBL" id="JAATIS010004524">
    <property type="protein sequence ID" value="KAG2461358.1"/>
    <property type="molecule type" value="Genomic_DNA"/>
</dbReference>
<dbReference type="GO" id="GO:0006511">
    <property type="term" value="P:ubiquitin-dependent protein catabolic process"/>
    <property type="evidence" value="ECO:0007669"/>
    <property type="project" value="TreeGrafter"/>
</dbReference>
<dbReference type="PANTHER" id="PTHR45931">
    <property type="entry name" value="SI:CH211-59O9.10"/>
    <property type="match status" value="1"/>
</dbReference>
<dbReference type="SMART" id="SM00184">
    <property type="entry name" value="RING"/>
    <property type="match status" value="1"/>
</dbReference>